<dbReference type="AlphaFoldDB" id="C6XEL3"/>
<dbReference type="HOGENOM" id="CLU_841471_0_0_4"/>
<keyword evidence="2" id="KW-0614">Plasmid</keyword>
<dbReference type="KEGG" id="mei:Msip34_2846"/>
<feature type="region of interest" description="Disordered" evidence="1">
    <location>
        <begin position="132"/>
        <end position="160"/>
    </location>
</feature>
<reference evidence="2 3" key="2">
    <citation type="journal article" date="2011" name="J. Bacteriol.">
        <title>Genomes of three methylotrophs from a single niche uncover genetic and metabolic divergence of Methylophilaceae.</title>
        <authorList>
            <person name="Lapidus A."/>
            <person name="Clum A."/>
            <person name="Labutti K."/>
            <person name="Kaluzhnaya M.G."/>
            <person name="Lim S."/>
            <person name="Beck D.A."/>
            <person name="Glavina Del Rio T."/>
            <person name="Nolan M."/>
            <person name="Mavromatis K."/>
            <person name="Huntemann M."/>
            <person name="Lucas S."/>
            <person name="Lidstrom M.E."/>
            <person name="Ivanova N."/>
            <person name="Chistoserdova L."/>
        </authorList>
    </citation>
    <scope>NUCLEOTIDE SEQUENCE [LARGE SCALE GENOMIC DNA]</scope>
    <source>
        <strain evidence="2 3">SIP3-4</strain>
        <plasmid evidence="2 3">pMsip01</plasmid>
    </source>
</reference>
<name>C6XEL3_METGS</name>
<geneLocation type="plasmid" evidence="2 3">
    <name>pMsip01</name>
</geneLocation>
<dbReference type="EMBL" id="CP001675">
    <property type="protein sequence ID" value="ACT52070.1"/>
    <property type="molecule type" value="Genomic_DNA"/>
</dbReference>
<evidence type="ECO:0000256" key="1">
    <source>
        <dbReference type="SAM" id="MobiDB-lite"/>
    </source>
</evidence>
<keyword evidence="3" id="KW-1185">Reference proteome</keyword>
<gene>
    <name evidence="2" type="ordered locus">Msip34_2846</name>
</gene>
<organism evidence="2 3">
    <name type="scientific">Methylovorus glucosotrophus (strain SIP3-4)</name>
    <dbReference type="NCBI Taxonomy" id="582744"/>
    <lineage>
        <taxon>Bacteria</taxon>
        <taxon>Pseudomonadati</taxon>
        <taxon>Pseudomonadota</taxon>
        <taxon>Betaproteobacteria</taxon>
        <taxon>Nitrosomonadales</taxon>
        <taxon>Methylophilaceae</taxon>
        <taxon>Methylovorus</taxon>
    </lineage>
</organism>
<evidence type="ECO:0000313" key="2">
    <source>
        <dbReference type="EMBL" id="ACT52070.1"/>
    </source>
</evidence>
<sequence>MQQLDYWFERYPGGFYKFLEPSEHPKYVIGQSWSEEIGVSVAEFRTAFDRIGTRWKSKTEFENAPDKFLGKFYASYQDKRANLTFYYRNHELVDAALDELLAHLGPVSGSRGGEGAESQGVKMALITDLKPHAEQRSTGDEESQSPVDKEPSFTGANEIQPPVGVGMKSLGVQDAHLQELGNPQLNNTENTNTEIKQRLQQPQTLGQAENSGCSSFIYPLRITKAEQESLMQVIKPLDAITAQAVLDEVAGLRRSGKVRVSIIALATGLVKKSQDGVFIPAAGLPIVAERESAVKEQQVKIQRSEPTTDSKSRIPLRQRLAEAGIALKGF</sequence>
<protein>
    <submittedName>
        <fullName evidence="2">Uncharacterized protein</fullName>
    </submittedName>
</protein>
<proteinExistence type="predicted"/>
<dbReference type="Proteomes" id="UP000002743">
    <property type="component" value="Plasmid pMsip01"/>
</dbReference>
<reference evidence="3" key="1">
    <citation type="submission" date="2009-07" db="EMBL/GenBank/DDBJ databases">
        <title>Complete sequence of plasmid 1 of Methylovorus sp. SIP3-4.</title>
        <authorList>
            <consortium name="US DOE Joint Genome Institute"/>
            <person name="Lucas S."/>
            <person name="Copeland A."/>
            <person name="Lapidus A."/>
            <person name="Glavina del Rio T."/>
            <person name="Tice H."/>
            <person name="Bruce D."/>
            <person name="Goodwin L."/>
            <person name="Pitluck S."/>
            <person name="Clum A."/>
            <person name="Larimer F."/>
            <person name="Land M."/>
            <person name="Hauser L."/>
            <person name="Kyrpides N."/>
            <person name="Mikhailova N."/>
            <person name="Kayluzhnaya M."/>
            <person name="Chistoserdova L."/>
        </authorList>
    </citation>
    <scope>NUCLEOTIDE SEQUENCE [LARGE SCALE GENOMIC DNA]</scope>
    <source>
        <strain evidence="3">SIP3-4</strain>
        <plasmid evidence="3">pMsip01</plasmid>
    </source>
</reference>
<evidence type="ECO:0000313" key="3">
    <source>
        <dbReference type="Proteomes" id="UP000002743"/>
    </source>
</evidence>
<accession>C6XEL3</accession>